<accession>A0A265UVA1</accession>
<protein>
    <recommendedName>
        <fullName evidence="3">Sulfotransferase domain-containing protein</fullName>
    </recommendedName>
</protein>
<dbReference type="Pfam" id="PF00685">
    <property type="entry name" value="Sulfotransfer_1"/>
    <property type="match status" value="1"/>
</dbReference>
<keyword evidence="2" id="KW-0325">Glycoprotein</keyword>
<proteinExistence type="predicted"/>
<keyword evidence="5" id="KW-1185">Reference proteome</keyword>
<comment type="caution">
    <text evidence="4">The sequence shown here is derived from an EMBL/GenBank/DDBJ whole genome shotgun (WGS) entry which is preliminary data.</text>
</comment>
<name>A0A265UVA1_9FLAO</name>
<feature type="domain" description="Sulfotransferase" evidence="3">
    <location>
        <begin position="6"/>
        <end position="197"/>
    </location>
</feature>
<dbReference type="GO" id="GO:0008146">
    <property type="term" value="F:sulfotransferase activity"/>
    <property type="evidence" value="ECO:0007669"/>
    <property type="project" value="InterPro"/>
</dbReference>
<evidence type="ECO:0000313" key="5">
    <source>
        <dbReference type="Proteomes" id="UP000216840"/>
    </source>
</evidence>
<dbReference type="Proteomes" id="UP000216840">
    <property type="component" value="Unassembled WGS sequence"/>
</dbReference>
<dbReference type="InterPro" id="IPR037359">
    <property type="entry name" value="NST/OST"/>
</dbReference>
<reference evidence="4 5" key="1">
    <citation type="submission" date="2017-05" db="EMBL/GenBank/DDBJ databases">
        <title>The draft genome sequence of Idiomarina salinarum WNB302.</title>
        <authorList>
            <person name="Sun Y."/>
            <person name="Chen B."/>
            <person name="Du Z."/>
        </authorList>
    </citation>
    <scope>NUCLEOTIDE SEQUENCE [LARGE SCALE GENOMIC DNA]</scope>
    <source>
        <strain evidence="4 5">WNB302</strain>
    </source>
</reference>
<evidence type="ECO:0000313" key="4">
    <source>
        <dbReference type="EMBL" id="OZV69243.1"/>
    </source>
</evidence>
<dbReference type="AlphaFoldDB" id="A0A265UVA1"/>
<dbReference type="InterPro" id="IPR027417">
    <property type="entry name" value="P-loop_NTPase"/>
</dbReference>
<keyword evidence="1" id="KW-0808">Transferase</keyword>
<dbReference type="EMBL" id="NGJN01000003">
    <property type="protein sequence ID" value="OZV69243.1"/>
    <property type="molecule type" value="Genomic_DNA"/>
</dbReference>
<sequence>MEPKKPNVLIIGSAKCGTTTLAQVLDEHPDCCLSKPKEVRFFDLDKNYQKGELWYSQHFAHHTNEKVIIDATPNYAAMPNNRSAERIYNFNPEMKLVYIVRNPIARLVSSWKMHLHHRNHFLHKPAKKGFESYVSYLKSHTTHWCHYKYGYQLNHYKKFFPTENIHVMFLEDLINNEDLEFNKLYAFLGIAKPEQIEVKASNTAEDKRTLTPFFRFVYDNKLDGVIKKIVPEATRNRLKKNIKIHEKMTYPEPLISENLQIEFINYVNKDITLFLNEYGKTEDFWQLKF</sequence>
<dbReference type="PANTHER" id="PTHR10605:SF56">
    <property type="entry name" value="BIFUNCTIONAL HEPARAN SULFATE N-DEACETYLASE_N-SULFOTRANSFERASE"/>
    <property type="match status" value="1"/>
</dbReference>
<dbReference type="SUPFAM" id="SSF52540">
    <property type="entry name" value="P-loop containing nucleoside triphosphate hydrolases"/>
    <property type="match status" value="1"/>
</dbReference>
<dbReference type="RefSeq" id="WP_094968016.1">
    <property type="nucleotide sequence ID" value="NZ_NGJN01000003.1"/>
</dbReference>
<organism evidence="4 5">
    <name type="scientific">Winogradskyella aurantia</name>
    <dbReference type="NCBI Taxonomy" id="1915063"/>
    <lineage>
        <taxon>Bacteria</taxon>
        <taxon>Pseudomonadati</taxon>
        <taxon>Bacteroidota</taxon>
        <taxon>Flavobacteriia</taxon>
        <taxon>Flavobacteriales</taxon>
        <taxon>Flavobacteriaceae</taxon>
        <taxon>Winogradskyella</taxon>
    </lineage>
</organism>
<dbReference type="InterPro" id="IPR000863">
    <property type="entry name" value="Sulfotransferase_dom"/>
</dbReference>
<evidence type="ECO:0000256" key="2">
    <source>
        <dbReference type="ARBA" id="ARBA00023180"/>
    </source>
</evidence>
<evidence type="ECO:0000256" key="1">
    <source>
        <dbReference type="ARBA" id="ARBA00022679"/>
    </source>
</evidence>
<gene>
    <name evidence="4" type="ORF">CA834_07240</name>
</gene>
<dbReference type="OrthoDB" id="981508at2"/>
<dbReference type="Gene3D" id="3.40.50.300">
    <property type="entry name" value="P-loop containing nucleotide triphosphate hydrolases"/>
    <property type="match status" value="1"/>
</dbReference>
<dbReference type="PANTHER" id="PTHR10605">
    <property type="entry name" value="HEPARAN SULFATE SULFOTRANSFERASE"/>
    <property type="match status" value="1"/>
</dbReference>
<evidence type="ECO:0000259" key="3">
    <source>
        <dbReference type="Pfam" id="PF00685"/>
    </source>
</evidence>